<protein>
    <recommendedName>
        <fullName evidence="8">TauD/TfdA-like domain-containing protein</fullName>
    </recommendedName>
</protein>
<dbReference type="GeneID" id="34518611"/>
<dbReference type="PANTHER" id="PTHR30468:SF10">
    <property type="entry name" value="TAUD_TFDA-LIKE DOMAIN-CONTAINING PROTEIN"/>
    <property type="match status" value="1"/>
</dbReference>
<evidence type="ECO:0000313" key="9">
    <source>
        <dbReference type="EMBL" id="CDK25211.1"/>
    </source>
</evidence>
<reference evidence="9" key="1">
    <citation type="submission" date="2013-12" db="EMBL/GenBank/DDBJ databases">
        <authorList>
            <person name="Genoscope - CEA"/>
        </authorList>
    </citation>
    <scope>NUCLEOTIDE SEQUENCE</scope>
    <source>
        <strain evidence="9">CBS 1993</strain>
    </source>
</reference>
<evidence type="ECO:0000256" key="4">
    <source>
        <dbReference type="ARBA" id="ARBA00022964"/>
    </source>
</evidence>
<evidence type="ECO:0000256" key="1">
    <source>
        <dbReference type="ARBA" id="ARBA00001954"/>
    </source>
</evidence>
<name>W6MH11_9ASCO</name>
<dbReference type="InterPro" id="IPR042098">
    <property type="entry name" value="TauD-like_sf"/>
</dbReference>
<dbReference type="STRING" id="1382522.W6MH11"/>
<evidence type="ECO:0000256" key="5">
    <source>
        <dbReference type="ARBA" id="ARBA00023002"/>
    </source>
</evidence>
<keyword evidence="3" id="KW-0479">Metal-binding</keyword>
<proteinExistence type="inferred from homology"/>
<dbReference type="SUPFAM" id="SSF51197">
    <property type="entry name" value="Clavaminate synthase-like"/>
    <property type="match status" value="1"/>
</dbReference>
<gene>
    <name evidence="9" type="ORF">KUCA_T00001178001</name>
</gene>
<dbReference type="InterPro" id="IPR051323">
    <property type="entry name" value="AtsK-like"/>
</dbReference>
<dbReference type="GO" id="GO:0046872">
    <property type="term" value="F:metal ion binding"/>
    <property type="evidence" value="ECO:0007669"/>
    <property type="project" value="UniProtKB-KW"/>
</dbReference>
<dbReference type="Proteomes" id="UP000019384">
    <property type="component" value="Unassembled WGS sequence"/>
</dbReference>
<dbReference type="Pfam" id="PF02668">
    <property type="entry name" value="TauD"/>
    <property type="match status" value="1"/>
</dbReference>
<comment type="cofactor">
    <cofactor evidence="1">
        <name>Fe(2+)</name>
        <dbReference type="ChEBI" id="CHEBI:29033"/>
    </cofactor>
</comment>
<keyword evidence="4" id="KW-0223">Dioxygenase</keyword>
<dbReference type="GO" id="GO:0005737">
    <property type="term" value="C:cytoplasm"/>
    <property type="evidence" value="ECO:0007669"/>
    <property type="project" value="TreeGrafter"/>
</dbReference>
<evidence type="ECO:0000256" key="6">
    <source>
        <dbReference type="ARBA" id="ARBA00023004"/>
    </source>
</evidence>
<dbReference type="OrthoDB" id="10257314at2759"/>
<comment type="similarity">
    <text evidence="2">Belongs to the TfdA dioxygenase family.</text>
</comment>
<dbReference type="HOGENOM" id="CLU_036005_1_0_1"/>
<feature type="domain" description="TauD/TfdA-like" evidence="8">
    <location>
        <begin position="40"/>
        <end position="328"/>
    </location>
</feature>
<evidence type="ECO:0000256" key="7">
    <source>
        <dbReference type="SAM" id="MobiDB-lite"/>
    </source>
</evidence>
<dbReference type="Gene3D" id="3.60.130.10">
    <property type="entry name" value="Clavaminate synthase-like"/>
    <property type="match status" value="1"/>
</dbReference>
<dbReference type="EMBL" id="HG793125">
    <property type="protein sequence ID" value="CDK25211.1"/>
    <property type="molecule type" value="Genomic_DNA"/>
</dbReference>
<evidence type="ECO:0000256" key="3">
    <source>
        <dbReference type="ARBA" id="ARBA00022723"/>
    </source>
</evidence>
<keyword evidence="10" id="KW-1185">Reference proteome</keyword>
<evidence type="ECO:0000256" key="2">
    <source>
        <dbReference type="ARBA" id="ARBA00005896"/>
    </source>
</evidence>
<reference evidence="9" key="2">
    <citation type="submission" date="2014-02" db="EMBL/GenBank/DDBJ databases">
        <title>Complete DNA sequence of /Kuraishia capsulata/ illustrates novel genomic features among budding yeasts (/Saccharomycotina/).</title>
        <authorList>
            <person name="Morales L."/>
            <person name="Noel B."/>
            <person name="Porcel B."/>
            <person name="Marcet-Houben M."/>
            <person name="Hullo M-F."/>
            <person name="Sacerdot C."/>
            <person name="Tekaia F."/>
            <person name="Leh-Louis V."/>
            <person name="Despons L."/>
            <person name="Khanna V."/>
            <person name="Aury J-M."/>
            <person name="Barbe V."/>
            <person name="Couloux A."/>
            <person name="Labadie K."/>
            <person name="Pelletier E."/>
            <person name="Souciet J-L."/>
            <person name="Boekhout T."/>
            <person name="Gabaldon T."/>
            <person name="Wincker P."/>
            <person name="Dujon B."/>
        </authorList>
    </citation>
    <scope>NUCLEOTIDE SEQUENCE</scope>
    <source>
        <strain evidence="9">CBS 1993</strain>
    </source>
</reference>
<dbReference type="AlphaFoldDB" id="W6MH11"/>
<keyword evidence="5" id="KW-0560">Oxidoreductase</keyword>
<evidence type="ECO:0000259" key="8">
    <source>
        <dbReference type="Pfam" id="PF02668"/>
    </source>
</evidence>
<keyword evidence="6" id="KW-0408">Iron</keyword>
<dbReference type="RefSeq" id="XP_022457223.1">
    <property type="nucleotide sequence ID" value="XM_022605789.1"/>
</dbReference>
<sequence length="349" mass="39594">MTSEAEVKPPTLSLQAKWQPPKEPLKPTGALDRFFKQSREQLTPAIGDQYASDEVQLSNILKAPNADEILRDLAIVISRRNVVFFKNQNLTPAEQNYLVNRLGQLSGKPATSGLHIDPNTPEHSQYGDNIYEVTRRRNDYSQGTTAPLKISRSSQSWHTDISYEQIPSDYAAMKVVLLPENGVGGDTVFASGYYAYEKLSPRFRKLVDGLQAPHDGYRMKQNATNRFRTERGAPENNNNMDIVAVHPIIRTNPVTGWKSIYLNKQTPYIEGVTQEESDAILEIINRAYIDNHDIQVRYKWGENDIALWDNRCSVHTATVDYTSDRFALRTLSLGERPYFDPNSKSISEE</sequence>
<accession>W6MH11</accession>
<dbReference type="InterPro" id="IPR003819">
    <property type="entry name" value="TauD/TfdA-like"/>
</dbReference>
<dbReference type="PANTHER" id="PTHR30468">
    <property type="entry name" value="ALPHA-KETOGLUTARATE-DEPENDENT SULFONATE DIOXYGENASE"/>
    <property type="match status" value="1"/>
</dbReference>
<evidence type="ECO:0000313" key="10">
    <source>
        <dbReference type="Proteomes" id="UP000019384"/>
    </source>
</evidence>
<organism evidence="9 10">
    <name type="scientific">Kuraishia capsulata CBS 1993</name>
    <dbReference type="NCBI Taxonomy" id="1382522"/>
    <lineage>
        <taxon>Eukaryota</taxon>
        <taxon>Fungi</taxon>
        <taxon>Dikarya</taxon>
        <taxon>Ascomycota</taxon>
        <taxon>Saccharomycotina</taxon>
        <taxon>Pichiomycetes</taxon>
        <taxon>Pichiales</taxon>
        <taxon>Pichiaceae</taxon>
        <taxon>Kuraishia</taxon>
    </lineage>
</organism>
<dbReference type="GO" id="GO:0016706">
    <property type="term" value="F:2-oxoglutarate-dependent dioxygenase activity"/>
    <property type="evidence" value="ECO:0007669"/>
    <property type="project" value="TreeGrafter"/>
</dbReference>
<feature type="region of interest" description="Disordered" evidence="7">
    <location>
        <begin position="1"/>
        <end position="26"/>
    </location>
</feature>